<accession>A0AAT9UPQ8</accession>
<evidence type="ECO:0000313" key="1">
    <source>
        <dbReference type="EMBL" id="WHV01345.1"/>
    </source>
</evidence>
<organism evidence="1">
    <name type="scientific">Condorpox virus</name>
    <dbReference type="NCBI Taxonomy" id="3049970"/>
    <lineage>
        <taxon>Viruses</taxon>
        <taxon>Varidnaviria</taxon>
        <taxon>Bamfordvirae</taxon>
        <taxon>Nucleocytoviricota</taxon>
        <taxon>Pokkesviricetes</taxon>
        <taxon>Chitovirales</taxon>
        <taxon>Poxviridae</taxon>
        <taxon>Chordopoxvirinae</taxon>
        <taxon>Avipoxvirus</taxon>
    </lineage>
</organism>
<dbReference type="EMBL" id="OQ865376">
    <property type="protein sequence ID" value="WHV01345.1"/>
    <property type="molecule type" value="Genomic_DNA"/>
</dbReference>
<sequence length="240" mass="27940">MMQSYSILIIICTIIYTYCLLPEESIKFVKISKHISENGYNESIDCSNEPTRIFWVGINSVSNLTDLVNITCVACVNTTSYSFGWYKVNKSDPIPDPIYDTDQDPKSIGGYRYGYPAYLYKSRDKNETRPWILANVTFVNKCKRNTTDCVSVQGTLEKVKEILERMNTDYEYDLEEVIEEDYVDDPDDEDRYVDQHDNQMHTVSHYLLIKNSTLLNQNYTCMLIAGYYMELDYLVPLDII</sequence>
<proteinExistence type="predicted"/>
<protein>
    <submittedName>
        <fullName evidence="1">Uncharacterized protein</fullName>
    </submittedName>
</protein>
<gene>
    <name evidence="1" type="ORF">CDPV99-229</name>
</gene>
<reference evidence="1" key="1">
    <citation type="submission" date="2023-04" db="EMBL/GenBank/DDBJ databases">
        <title>Genomic characterization of avipoxvirus isolates from Andean condor (Vultur gryphus).</title>
        <authorList>
            <person name="Butt S.L."/>
            <person name="Do Nascimento G.M."/>
            <person name="Tripathy D.N."/>
            <person name="Diel D.G."/>
        </authorList>
    </citation>
    <scope>NUCLEOTIDE SEQUENCE</scope>
    <source>
        <strain evidence="1">CDPV99</strain>
    </source>
</reference>
<name>A0AAT9UPQ8_9POXV</name>